<feature type="transmembrane region" description="Helical" evidence="1">
    <location>
        <begin position="115"/>
        <end position="138"/>
    </location>
</feature>
<organism evidence="2 3">
    <name type="scientific">Mangrovibacterium diazotrophicum</name>
    <dbReference type="NCBI Taxonomy" id="1261403"/>
    <lineage>
        <taxon>Bacteria</taxon>
        <taxon>Pseudomonadati</taxon>
        <taxon>Bacteroidota</taxon>
        <taxon>Bacteroidia</taxon>
        <taxon>Marinilabiliales</taxon>
        <taxon>Prolixibacteraceae</taxon>
        <taxon>Mangrovibacterium</taxon>
    </lineage>
</organism>
<dbReference type="Proteomes" id="UP000283387">
    <property type="component" value="Unassembled WGS sequence"/>
</dbReference>
<evidence type="ECO:0000313" key="3">
    <source>
        <dbReference type="Proteomes" id="UP000283387"/>
    </source>
</evidence>
<sequence>MESFIPGYIVAMIAFFFNLFATHLRNAKWFTYRLRWQISIGLAVIGLFGLFLINELNFDNTTASITLITPLIFTAIDRFFMFISFKYQNRDFQFNTSLESWLNQHKQKLSVWDNIITVAALLILTGLLIISFVIAATINNAP</sequence>
<evidence type="ECO:0000256" key="1">
    <source>
        <dbReference type="SAM" id="Phobius"/>
    </source>
</evidence>
<accession>A0A419VW65</accession>
<dbReference type="RefSeq" id="WP_120275083.1">
    <property type="nucleotide sequence ID" value="NZ_RAPN01000004.1"/>
</dbReference>
<feature type="transmembrane region" description="Helical" evidence="1">
    <location>
        <begin position="36"/>
        <end position="53"/>
    </location>
</feature>
<dbReference type="AlphaFoldDB" id="A0A419VW65"/>
<protein>
    <submittedName>
        <fullName evidence="2">Uncharacterized protein</fullName>
    </submittedName>
</protein>
<dbReference type="EMBL" id="RAPN01000004">
    <property type="protein sequence ID" value="RKD86385.1"/>
    <property type="molecule type" value="Genomic_DNA"/>
</dbReference>
<proteinExistence type="predicted"/>
<name>A0A419VW65_9BACT</name>
<gene>
    <name evidence="2" type="ORF">BC643_4076</name>
</gene>
<keyword evidence="1" id="KW-0812">Transmembrane</keyword>
<comment type="caution">
    <text evidence="2">The sequence shown here is derived from an EMBL/GenBank/DDBJ whole genome shotgun (WGS) entry which is preliminary data.</text>
</comment>
<keyword evidence="3" id="KW-1185">Reference proteome</keyword>
<keyword evidence="1" id="KW-1133">Transmembrane helix</keyword>
<feature type="transmembrane region" description="Helical" evidence="1">
    <location>
        <begin position="65"/>
        <end position="85"/>
    </location>
</feature>
<evidence type="ECO:0000313" key="2">
    <source>
        <dbReference type="EMBL" id="RKD86385.1"/>
    </source>
</evidence>
<feature type="transmembrane region" description="Helical" evidence="1">
    <location>
        <begin position="6"/>
        <end position="24"/>
    </location>
</feature>
<keyword evidence="1" id="KW-0472">Membrane</keyword>
<reference evidence="2 3" key="1">
    <citation type="submission" date="2018-09" db="EMBL/GenBank/DDBJ databases">
        <title>Genomic Encyclopedia of Archaeal and Bacterial Type Strains, Phase II (KMG-II): from individual species to whole genera.</title>
        <authorList>
            <person name="Goeker M."/>
        </authorList>
    </citation>
    <scope>NUCLEOTIDE SEQUENCE [LARGE SCALE GENOMIC DNA]</scope>
    <source>
        <strain evidence="2 3">DSM 27148</strain>
    </source>
</reference>